<feature type="transmembrane region" description="Helical" evidence="5">
    <location>
        <begin position="75"/>
        <end position="93"/>
    </location>
</feature>
<keyword evidence="3 5" id="KW-1133">Transmembrane helix</keyword>
<organism evidence="7 8">
    <name type="scientific">Desmophyllum pertusum</name>
    <dbReference type="NCBI Taxonomy" id="174260"/>
    <lineage>
        <taxon>Eukaryota</taxon>
        <taxon>Metazoa</taxon>
        <taxon>Cnidaria</taxon>
        <taxon>Anthozoa</taxon>
        <taxon>Hexacorallia</taxon>
        <taxon>Scleractinia</taxon>
        <taxon>Caryophylliina</taxon>
        <taxon>Caryophylliidae</taxon>
        <taxon>Desmophyllum</taxon>
    </lineage>
</organism>
<dbReference type="PANTHER" id="PTHR45902:SF4">
    <property type="entry name" value="G-PROTEIN COUPLED RECEPTORS FAMILY 2 PROFILE 2 DOMAIN-CONTAINING PROTEIN"/>
    <property type="match status" value="1"/>
</dbReference>
<evidence type="ECO:0000313" key="7">
    <source>
        <dbReference type="EMBL" id="KAJ7312522.1"/>
    </source>
</evidence>
<dbReference type="Pfam" id="PF00002">
    <property type="entry name" value="7tm_2"/>
    <property type="match status" value="1"/>
</dbReference>
<dbReference type="Gene3D" id="1.20.1070.10">
    <property type="entry name" value="Rhodopsin 7-helix transmembrane proteins"/>
    <property type="match status" value="1"/>
</dbReference>
<keyword evidence="4 5" id="KW-0472">Membrane</keyword>
<dbReference type="AlphaFoldDB" id="A0A9X0CCD7"/>
<evidence type="ECO:0000256" key="5">
    <source>
        <dbReference type="SAM" id="Phobius"/>
    </source>
</evidence>
<sequence length="230" mass="25229">MIAMQAVYFASDPDVVCSAVCAVMGALLHYFILAVFLWMSVIAHNTQTTFSTIDVSPSNPLVIAKRRKGYIRYSLFSWGFPLVVVGMCVMLQLTNTGNVAYGNEDGCQLSLPARTYAVAVPVLLMLSFNIVALIRTVIAIKRHGQGNAGGYKSTKPAPDCAEIDGCHGDLVDSRICVGFLSDSLYRIPIRHNQQLSRCADLFLVRDQEECLRSVQTAIQDGKHIQQIDPS</sequence>
<dbReference type="Proteomes" id="UP001163046">
    <property type="component" value="Unassembled WGS sequence"/>
</dbReference>
<dbReference type="EMBL" id="MU827997">
    <property type="protein sequence ID" value="KAJ7312522.1"/>
    <property type="molecule type" value="Genomic_DNA"/>
</dbReference>
<comment type="caution">
    <text evidence="7">The sequence shown here is derived from an EMBL/GenBank/DDBJ whole genome shotgun (WGS) entry which is preliminary data.</text>
</comment>
<dbReference type="GO" id="GO:0007166">
    <property type="term" value="P:cell surface receptor signaling pathway"/>
    <property type="evidence" value="ECO:0007669"/>
    <property type="project" value="InterPro"/>
</dbReference>
<dbReference type="PANTHER" id="PTHR45902">
    <property type="entry name" value="LATROPHILIN RECEPTOR-LIKE PROTEIN A"/>
    <property type="match status" value="1"/>
</dbReference>
<evidence type="ECO:0000259" key="6">
    <source>
        <dbReference type="PROSITE" id="PS50261"/>
    </source>
</evidence>
<accession>A0A9X0CCD7</accession>
<dbReference type="GO" id="GO:0016020">
    <property type="term" value="C:membrane"/>
    <property type="evidence" value="ECO:0007669"/>
    <property type="project" value="UniProtKB-SubCell"/>
</dbReference>
<dbReference type="InterPro" id="IPR000832">
    <property type="entry name" value="GPCR_2_secretin-like"/>
</dbReference>
<dbReference type="OrthoDB" id="6134459at2759"/>
<feature type="transmembrane region" description="Helical" evidence="5">
    <location>
        <begin position="15"/>
        <end position="38"/>
    </location>
</feature>
<dbReference type="InterPro" id="IPR053231">
    <property type="entry name" value="GPCR_LN-TM7"/>
</dbReference>
<comment type="subcellular location">
    <subcellularLocation>
        <location evidence="1">Membrane</location>
        <topology evidence="1">Multi-pass membrane protein</topology>
    </subcellularLocation>
</comment>
<evidence type="ECO:0000256" key="1">
    <source>
        <dbReference type="ARBA" id="ARBA00004141"/>
    </source>
</evidence>
<keyword evidence="2 5" id="KW-0812">Transmembrane</keyword>
<evidence type="ECO:0000256" key="4">
    <source>
        <dbReference type="ARBA" id="ARBA00023136"/>
    </source>
</evidence>
<keyword evidence="8" id="KW-1185">Reference proteome</keyword>
<dbReference type="GO" id="GO:0004930">
    <property type="term" value="F:G protein-coupled receptor activity"/>
    <property type="evidence" value="ECO:0007669"/>
    <property type="project" value="InterPro"/>
</dbReference>
<protein>
    <recommendedName>
        <fullName evidence="6">G-protein coupled receptors family 2 profile 2 domain-containing protein</fullName>
    </recommendedName>
</protein>
<evidence type="ECO:0000256" key="3">
    <source>
        <dbReference type="ARBA" id="ARBA00022989"/>
    </source>
</evidence>
<evidence type="ECO:0000313" key="8">
    <source>
        <dbReference type="Proteomes" id="UP001163046"/>
    </source>
</evidence>
<feature type="domain" description="G-protein coupled receptors family 2 profile 2" evidence="6">
    <location>
        <begin position="1"/>
        <end position="142"/>
    </location>
</feature>
<name>A0A9X0CCD7_9CNID</name>
<feature type="transmembrane region" description="Helical" evidence="5">
    <location>
        <begin position="113"/>
        <end position="134"/>
    </location>
</feature>
<proteinExistence type="predicted"/>
<evidence type="ECO:0000256" key="2">
    <source>
        <dbReference type="ARBA" id="ARBA00022692"/>
    </source>
</evidence>
<dbReference type="InterPro" id="IPR017981">
    <property type="entry name" value="GPCR_2-like_7TM"/>
</dbReference>
<reference evidence="7" key="1">
    <citation type="submission" date="2023-01" db="EMBL/GenBank/DDBJ databases">
        <title>Genome assembly of the deep-sea coral Lophelia pertusa.</title>
        <authorList>
            <person name="Herrera S."/>
            <person name="Cordes E."/>
        </authorList>
    </citation>
    <scope>NUCLEOTIDE SEQUENCE</scope>
    <source>
        <strain evidence="7">USNM1676648</strain>
        <tissue evidence="7">Polyp</tissue>
    </source>
</reference>
<dbReference type="PROSITE" id="PS50261">
    <property type="entry name" value="G_PROTEIN_RECEP_F2_4"/>
    <property type="match status" value="1"/>
</dbReference>
<gene>
    <name evidence="7" type="ORF">OS493_039641</name>
</gene>